<feature type="domain" description="T-SNARE coiled-coil homology" evidence="2">
    <location>
        <begin position="1515"/>
        <end position="1577"/>
    </location>
</feature>
<name>U3T8T4_9CREN</name>
<evidence type="ECO:0000313" key="4">
    <source>
        <dbReference type="Proteomes" id="UP000016887"/>
    </source>
</evidence>
<dbReference type="InterPro" id="IPR000727">
    <property type="entry name" value="T_SNARE_dom"/>
</dbReference>
<accession>U3T8T4</accession>
<dbReference type="SUPFAM" id="SSF58104">
    <property type="entry name" value="Methyl-accepting chemotaxis protein (MCP) signaling domain"/>
    <property type="match status" value="1"/>
</dbReference>
<evidence type="ECO:0000256" key="1">
    <source>
        <dbReference type="SAM" id="Phobius"/>
    </source>
</evidence>
<dbReference type="Gene3D" id="1.20.1480.30">
    <property type="entry name" value="Designed four-helix bundle protein"/>
    <property type="match status" value="1"/>
</dbReference>
<proteinExistence type="predicted"/>
<keyword evidence="4" id="KW-1185">Reference proteome</keyword>
<dbReference type="KEGG" id="acj:ACAM_0468"/>
<dbReference type="STRING" id="1198449.ACAM_0468"/>
<keyword evidence="1" id="KW-0812">Transmembrane</keyword>
<evidence type="ECO:0000259" key="2">
    <source>
        <dbReference type="PROSITE" id="PS50192"/>
    </source>
</evidence>
<keyword evidence="1" id="KW-0472">Membrane</keyword>
<evidence type="ECO:0000313" key="3">
    <source>
        <dbReference type="EMBL" id="BAN89937.1"/>
    </source>
</evidence>
<dbReference type="EMBL" id="AP012489">
    <property type="protein sequence ID" value="BAN89937.1"/>
    <property type="molecule type" value="Genomic_DNA"/>
</dbReference>
<dbReference type="Proteomes" id="UP000016887">
    <property type="component" value="Chromosome"/>
</dbReference>
<dbReference type="Gene3D" id="1.10.287.950">
    <property type="entry name" value="Methyl-accepting chemotaxis protein"/>
    <property type="match status" value="1"/>
</dbReference>
<dbReference type="eggNOG" id="arCOG06364">
    <property type="taxonomic scope" value="Archaea"/>
</dbReference>
<dbReference type="PROSITE" id="PS50192">
    <property type="entry name" value="T_SNARE"/>
    <property type="match status" value="1"/>
</dbReference>
<protein>
    <submittedName>
        <fullName evidence="3">Surface layer protein</fullName>
    </submittedName>
</protein>
<gene>
    <name evidence="3" type="ORF">ACAM_0468</name>
</gene>
<keyword evidence="1" id="KW-1133">Transmembrane helix</keyword>
<sequence>MRLVNMAIAVLMVALFTLPTLLPIAQAAQDIMPTQTVDLGVRETLMIDINQIAGPSGPFLGMVGLAVVFTILGEGFDDTATLEFALVKGEVASTGDIITLKDGDPSYLTAASPINLYAENDGLKPIRGGWAENPSIETPPTVVLDDSNIDTSNVTEGWYNLVVREAGATDGIAVPFRVEDIVAGDAHPVVYTLGTLPVIDTTKFIDVDFDTLTIDIATVTVSSVDRYIPVYQPGDTVDFVVDNLPPNVDRVDIFLDWVSSPYRGSAEPFGGVYLGEIELPDELPMGIHLVIAAIYFTYAGEDWVTLTFMPIFIEPKLVNGPFIVEGVAGEDITLEITGLPMDTRIGVDFDGDDNVEAAWLVNQFVDPTVDPEDAYHLVGGPEFTSSLGSIELPVELEDSIMPLDRGAMDIYLWEEDDASTIAWEHDLEPDTEVPLDSDGDGYNDIRFVASLIASRADVPPGDVLYGDSGIAVYIDGQPLTSDTAPLDLYPCLSTITVIIFNTMARADVDIYLGPFKLGTVETNSFGVGVLEIISPPIPGVGGTTEDYTFTAVANRGSFYDNINFDSEDYVNIVPWASYEVSMGTGFYFRAGGMEWAANGTQFVISICGLEPEEVFTVDIEAENDGVTLYTDSDFGVADALGQAVYVHSAPELESIYQDITLTITGADSGVVKDSTGADFELMYRVPELLDIELYYEISSGSDVGDVGYSTVLPGDNLDPDSTSKLVIVAEDNDGIVPNLEYELLIGDEVVTFTKEDFGGGVSYEVEEKAPRRTGVYPLGIEAQGFNFLETFDRPFEDILYFLYPYYPTLVDPFNDEVFPNYDFYFLVVSDPDGSPDIIWVYPDSEEIDAGTGGVIFAAINFDSLANIYVTSPTITSPTSYPGRFDVDTDTSISVTPDPDTGVYELSETDDTGAMMFVVDEFMTPATTHTLHIFSNDPEYLETFNVVLMENWEEVEIGGGSIIEAVPLGTEVEVAIEAYGLRDRGWYKAVLLDPATLEPLTDLVFGQTFESEPFQADLEGYIGGGSYSIPTTIYLPVYTLAIVGIFDVETGELRAISDNYVLLVPASGSTTYLGGVIPVTTDEGLSIGIFPSTLIPASSMTITVSGWDPINVAGWTVTSIGIEVSFWSVDEEGEKNFEFATVGVATAFEFEGSNLVGATFRVPIPNYDDRLSGEYLIMTIDKIVVQMSEAADSDSDNITDIQFVFPIRSDYESEVFYDLGFVKASVALGNMQVLEAIAELGDDVAEVRDILLAVSDDVSTIMLQLEDMSMTLENIENGVAELLTSVGQLQASVDSLAELLQETGEEITMRLDDIDSGLAEISNGVATIQGDVATILELLESMNATLTTIQGDVAEIKTIAGTILVSVQDLQTLVADSTDAVIQAVEDNVALVLDGQAMILESLDMLDAKITSVSEGVAEIQTVLGTVSANVEDLVQANAEITGIVQENNQLLATITTSFGTLTADVSTIKDLIENGVNVKLDQVMEDLLTISDQNAQLAAQAEAIAQTLAAVQDDTSKITDIQSTLASVAGDVASVKQDTSTISSKLDDANGKLDSISSKVDSVSSAVADIQEQLGQVGDTAESASGRAQTWGIINAVLSLAVLGVAGYLVLQLTRRE</sequence>
<feature type="transmembrane region" description="Helical" evidence="1">
    <location>
        <begin position="1591"/>
        <end position="1611"/>
    </location>
</feature>
<organism evidence="3 4">
    <name type="scientific">Aeropyrum camini SY1 = JCM 12091</name>
    <dbReference type="NCBI Taxonomy" id="1198449"/>
    <lineage>
        <taxon>Archaea</taxon>
        <taxon>Thermoproteota</taxon>
        <taxon>Thermoprotei</taxon>
        <taxon>Desulfurococcales</taxon>
        <taxon>Desulfurococcaceae</taxon>
        <taxon>Aeropyrum</taxon>
    </lineage>
</organism>
<reference evidence="3 4" key="1">
    <citation type="journal article" date="2013" name="Appl. Environ. Microbiol.">
        <title>Variation of the Virus-Related Elements within Syntenic Genomes of the Hyperthermophilic Archaeon Aeropyrum.</title>
        <authorList>
            <person name="Daifuku T."/>
            <person name="Yoshida T."/>
            <person name="Kitamura T."/>
            <person name="Kawaichi S."/>
            <person name="Inoue T."/>
            <person name="Nomura K."/>
            <person name="Yoshida Y."/>
            <person name="Kuno S."/>
            <person name="Sako Y."/>
        </authorList>
    </citation>
    <scope>NUCLEOTIDE SEQUENCE [LARGE SCALE GENOMIC DNA]</scope>
    <source>
        <strain evidence="3 4">SY1</strain>
    </source>
</reference>